<keyword evidence="3" id="KW-0378">Hydrolase</keyword>
<name>A0A9P7Y6S4_9HELO</name>
<protein>
    <submittedName>
        <fullName evidence="3">SGNH hydrolase-type esterase domain-containing protein</fullName>
    </submittedName>
</protein>
<keyword evidence="1" id="KW-0732">Signal</keyword>
<comment type="caution">
    <text evidence="3">The sequence shown here is derived from an EMBL/GenBank/DDBJ whole genome shotgun (WGS) entry which is preliminary data.</text>
</comment>
<feature type="signal peptide" evidence="1">
    <location>
        <begin position="1"/>
        <end position="23"/>
    </location>
</feature>
<dbReference type="InterPro" id="IPR036514">
    <property type="entry name" value="SGNH_hydro_sf"/>
</dbReference>
<dbReference type="EMBL" id="MU251991">
    <property type="protein sequence ID" value="KAG9228289.1"/>
    <property type="molecule type" value="Genomic_DNA"/>
</dbReference>
<evidence type="ECO:0000256" key="1">
    <source>
        <dbReference type="SAM" id="SignalP"/>
    </source>
</evidence>
<evidence type="ECO:0000313" key="4">
    <source>
        <dbReference type="Proteomes" id="UP000824998"/>
    </source>
</evidence>
<reference evidence="3" key="1">
    <citation type="journal article" date="2021" name="IMA Fungus">
        <title>Genomic characterization of three marine fungi, including Emericellopsis atlantica sp. nov. with signatures of a generalist lifestyle and marine biomass degradation.</title>
        <authorList>
            <person name="Hagestad O.C."/>
            <person name="Hou L."/>
            <person name="Andersen J.H."/>
            <person name="Hansen E.H."/>
            <person name="Altermark B."/>
            <person name="Li C."/>
            <person name="Kuhnert E."/>
            <person name="Cox R.J."/>
            <person name="Crous P.W."/>
            <person name="Spatafora J.W."/>
            <person name="Lail K."/>
            <person name="Amirebrahimi M."/>
            <person name="Lipzen A."/>
            <person name="Pangilinan J."/>
            <person name="Andreopoulos W."/>
            <person name="Hayes R.D."/>
            <person name="Ng V."/>
            <person name="Grigoriev I.V."/>
            <person name="Jackson S.A."/>
            <person name="Sutton T.D.S."/>
            <person name="Dobson A.D.W."/>
            <person name="Rama T."/>
        </authorList>
    </citation>
    <scope>NUCLEOTIDE SEQUENCE</scope>
    <source>
        <strain evidence="3">TRa018bII</strain>
    </source>
</reference>
<evidence type="ECO:0000259" key="2">
    <source>
        <dbReference type="Pfam" id="PF13472"/>
    </source>
</evidence>
<organism evidence="3 4">
    <name type="scientific">Amylocarpus encephaloides</name>
    <dbReference type="NCBI Taxonomy" id="45428"/>
    <lineage>
        <taxon>Eukaryota</taxon>
        <taxon>Fungi</taxon>
        <taxon>Dikarya</taxon>
        <taxon>Ascomycota</taxon>
        <taxon>Pezizomycotina</taxon>
        <taxon>Leotiomycetes</taxon>
        <taxon>Helotiales</taxon>
        <taxon>Helotiales incertae sedis</taxon>
        <taxon>Amylocarpus</taxon>
    </lineage>
</organism>
<dbReference type="Pfam" id="PF13472">
    <property type="entry name" value="Lipase_GDSL_2"/>
    <property type="match status" value="1"/>
</dbReference>
<dbReference type="Proteomes" id="UP000824998">
    <property type="component" value="Unassembled WGS sequence"/>
</dbReference>
<sequence>MAPVSQLLSLLSIVGTLCTSVSANVLPPRQAEGHWVSAWTSMPQLVEPNNLPPSPFKSGSAILNDATLRQTLYISLSAPRIRLQISNTFGGSDLSITSASLALPVGNKAGVKDIIPASLRGLTFNGGASGITIPRGKTAYTDAINFEVKSQGMVSLSLYLAKGQSGTSITGHPGSRTTSWMASGAKVNETSVGGGNTKHWYFVSAVEAWAPSTTSALVILGDSITDGRGSTDDGNNRWPDLMLARMAAAGITNIGVNNQAAGGNSVLSGGLGPPLLQRYTRDAITQQGVKWIMIFEGVNDIGGGGTDSGSQTRIGDSLISAFKQIASDAHKAGLLVIGCTITPFGGNGQGYSNPEREKTRQRVNKWILNSGGVYDGVVDFDKAVRNEGNVAQLGSQYDGGDHLHPNVAGYTAMAEAVDLTIFK</sequence>
<dbReference type="PANTHER" id="PTHR43784:SF2">
    <property type="entry name" value="GDSL-LIKE LIPASE_ACYLHYDROLASE, PUTATIVE (AFU_ORTHOLOGUE AFUA_2G00820)-RELATED"/>
    <property type="match status" value="1"/>
</dbReference>
<evidence type="ECO:0000313" key="3">
    <source>
        <dbReference type="EMBL" id="KAG9228289.1"/>
    </source>
</evidence>
<dbReference type="GO" id="GO:0016787">
    <property type="term" value="F:hydrolase activity"/>
    <property type="evidence" value="ECO:0007669"/>
    <property type="project" value="UniProtKB-KW"/>
</dbReference>
<dbReference type="AlphaFoldDB" id="A0A9P7Y6S4"/>
<dbReference type="CDD" id="cd01830">
    <property type="entry name" value="XynE_like"/>
    <property type="match status" value="1"/>
</dbReference>
<dbReference type="Gene3D" id="3.40.50.1110">
    <property type="entry name" value="SGNH hydrolase"/>
    <property type="match status" value="1"/>
</dbReference>
<dbReference type="SUPFAM" id="SSF52266">
    <property type="entry name" value="SGNH hydrolase"/>
    <property type="match status" value="1"/>
</dbReference>
<gene>
    <name evidence="3" type="ORF">BJ875DRAFT_252262</name>
</gene>
<dbReference type="InterPro" id="IPR013830">
    <property type="entry name" value="SGNH_hydro"/>
</dbReference>
<proteinExistence type="predicted"/>
<accession>A0A9P7Y6S4</accession>
<keyword evidence="4" id="KW-1185">Reference proteome</keyword>
<dbReference type="InterPro" id="IPR053140">
    <property type="entry name" value="GDSL_Rv0518-like"/>
</dbReference>
<dbReference type="OrthoDB" id="10071171at2759"/>
<feature type="chain" id="PRO_5040174432" evidence="1">
    <location>
        <begin position="24"/>
        <end position="423"/>
    </location>
</feature>
<dbReference type="PANTHER" id="PTHR43784">
    <property type="entry name" value="GDSL-LIKE LIPASE/ACYLHYDROLASE, PUTATIVE (AFU_ORTHOLOGUE AFUA_2G00820)-RELATED"/>
    <property type="match status" value="1"/>
</dbReference>
<feature type="domain" description="SGNH hydrolase-type esterase" evidence="2">
    <location>
        <begin position="219"/>
        <end position="411"/>
    </location>
</feature>